<dbReference type="InterPro" id="IPR043519">
    <property type="entry name" value="NT_sf"/>
</dbReference>
<reference evidence="1 2" key="1">
    <citation type="submission" date="2024-02" db="EMBL/GenBank/DDBJ databases">
        <title>Deinococcus xinjiangensis NBRC 107630.</title>
        <authorList>
            <person name="Ichikawa N."/>
            <person name="Katano-Makiyama Y."/>
            <person name="Hidaka K."/>
        </authorList>
    </citation>
    <scope>NUCLEOTIDE SEQUENCE [LARGE SCALE GENOMIC DNA]</scope>
    <source>
        <strain evidence="1 2">NBRC 107630</strain>
    </source>
</reference>
<accession>A0ABP9V5K8</accession>
<dbReference type="Gene3D" id="3.30.460.10">
    <property type="entry name" value="Beta Polymerase, domain 2"/>
    <property type="match status" value="1"/>
</dbReference>
<evidence type="ECO:0008006" key="3">
    <source>
        <dbReference type="Google" id="ProtNLM"/>
    </source>
</evidence>
<name>A0ABP9V5K8_9DEIO</name>
<dbReference type="SUPFAM" id="SSF81301">
    <property type="entry name" value="Nucleotidyltransferase"/>
    <property type="match status" value="1"/>
</dbReference>
<gene>
    <name evidence="1" type="ORF">Dxin01_00288</name>
</gene>
<organism evidence="1 2">
    <name type="scientific">Deinococcus xinjiangensis</name>
    <dbReference type="NCBI Taxonomy" id="457454"/>
    <lineage>
        <taxon>Bacteria</taxon>
        <taxon>Thermotogati</taxon>
        <taxon>Deinococcota</taxon>
        <taxon>Deinococci</taxon>
        <taxon>Deinococcales</taxon>
        <taxon>Deinococcaceae</taxon>
        <taxon>Deinococcus</taxon>
    </lineage>
</organism>
<dbReference type="EMBL" id="BAABRN010000002">
    <property type="protein sequence ID" value="GAA5500567.1"/>
    <property type="molecule type" value="Genomic_DNA"/>
</dbReference>
<dbReference type="RefSeq" id="WP_353540549.1">
    <property type="nucleotide sequence ID" value="NZ_BAABRN010000002.1"/>
</dbReference>
<sequence>MPDPVIITPYNPDWPAQFEAIAVPIREKLGPLALSVEHIGSTSVVGLSAKPIIDLDVVISSRLLLPQVIEKLAELGYTHAGDQGISGREVFKKTADIRHHLYVCSVDTPNLHEHLLFRDYLRTHPAEAAAYGALKMKLAEQYGEDRDGFTDAKTEFVQSILAQAKADLPLDPRPLALLPEANHD</sequence>
<dbReference type="PANTHER" id="PTHR34822:SF1">
    <property type="entry name" value="GRPB FAMILY PROTEIN"/>
    <property type="match status" value="1"/>
</dbReference>
<comment type="caution">
    <text evidence="1">The sequence shown here is derived from an EMBL/GenBank/DDBJ whole genome shotgun (WGS) entry which is preliminary data.</text>
</comment>
<evidence type="ECO:0000313" key="1">
    <source>
        <dbReference type="EMBL" id="GAA5500567.1"/>
    </source>
</evidence>
<dbReference type="Pfam" id="PF04229">
    <property type="entry name" value="GrpB"/>
    <property type="match status" value="1"/>
</dbReference>
<proteinExistence type="predicted"/>
<keyword evidence="2" id="KW-1185">Reference proteome</keyword>
<dbReference type="PANTHER" id="PTHR34822">
    <property type="entry name" value="GRPB DOMAIN PROTEIN (AFU_ORTHOLOGUE AFUA_1G01530)"/>
    <property type="match status" value="1"/>
</dbReference>
<protein>
    <recommendedName>
        <fullName evidence="3">GrpB family protein</fullName>
    </recommendedName>
</protein>
<dbReference type="InterPro" id="IPR007344">
    <property type="entry name" value="GrpB/CoaE"/>
</dbReference>
<dbReference type="Proteomes" id="UP001458946">
    <property type="component" value="Unassembled WGS sequence"/>
</dbReference>
<evidence type="ECO:0000313" key="2">
    <source>
        <dbReference type="Proteomes" id="UP001458946"/>
    </source>
</evidence>